<dbReference type="EMBL" id="SNRW01000480">
    <property type="protein sequence ID" value="KAA6400898.1"/>
    <property type="molecule type" value="Genomic_DNA"/>
</dbReference>
<feature type="transmembrane region" description="Helical" evidence="1">
    <location>
        <begin position="160"/>
        <end position="181"/>
    </location>
</feature>
<accession>A0A5J4X0L1</accession>
<organism evidence="2 3">
    <name type="scientific">Streblomastix strix</name>
    <dbReference type="NCBI Taxonomy" id="222440"/>
    <lineage>
        <taxon>Eukaryota</taxon>
        <taxon>Metamonada</taxon>
        <taxon>Preaxostyla</taxon>
        <taxon>Oxymonadida</taxon>
        <taxon>Streblomastigidae</taxon>
        <taxon>Streblomastix</taxon>
    </lineage>
</organism>
<keyword evidence="1" id="KW-0812">Transmembrane</keyword>
<comment type="caution">
    <text evidence="2">The sequence shown here is derived from an EMBL/GenBank/DDBJ whole genome shotgun (WGS) entry which is preliminary data.</text>
</comment>
<reference evidence="2 3" key="1">
    <citation type="submission" date="2019-03" db="EMBL/GenBank/DDBJ databases">
        <title>Single cell metagenomics reveals metabolic interactions within the superorganism composed of flagellate Streblomastix strix and complex community of Bacteroidetes bacteria on its surface.</title>
        <authorList>
            <person name="Treitli S.C."/>
            <person name="Kolisko M."/>
            <person name="Husnik F."/>
            <person name="Keeling P."/>
            <person name="Hampl V."/>
        </authorList>
    </citation>
    <scope>NUCLEOTIDE SEQUENCE [LARGE SCALE GENOMIC DNA]</scope>
    <source>
        <strain evidence="2">ST1C</strain>
    </source>
</reference>
<proteinExistence type="predicted"/>
<keyword evidence="1" id="KW-0472">Membrane</keyword>
<sequence>MQAQKSNAKAICAISCSMNFTKQYQICYIRGAHRVVPTSASVTNGDVFRSDPIKGSKQNNNAFLAVELLLPGIAEHIREVNVAMFDRRIKSSDILFIVFLWVFFFKANTSRIKILKIIIQIMMIIKKLKKKKKKKKIFVEKKKIFVEKKKKIKTTQQVKITLKIKMTLIITSITITTLYYYSPYQDSKMDLKITEANEDLNDKVDYREGVTDGESAGLGMILMLLFELWLLFELDLVLVIEDVDLIELVVDTLPELLVLKELPCLLEE</sequence>
<protein>
    <submittedName>
        <fullName evidence="2">Uncharacterized protein</fullName>
    </submittedName>
</protein>
<dbReference type="AlphaFoldDB" id="A0A5J4X0L1"/>
<evidence type="ECO:0000313" key="3">
    <source>
        <dbReference type="Proteomes" id="UP000324800"/>
    </source>
</evidence>
<evidence type="ECO:0000313" key="2">
    <source>
        <dbReference type="EMBL" id="KAA6400898.1"/>
    </source>
</evidence>
<feature type="transmembrane region" description="Helical" evidence="1">
    <location>
        <begin position="215"/>
        <end position="232"/>
    </location>
</feature>
<keyword evidence="1" id="KW-1133">Transmembrane helix</keyword>
<name>A0A5J4X0L1_9EUKA</name>
<evidence type="ECO:0000256" key="1">
    <source>
        <dbReference type="SAM" id="Phobius"/>
    </source>
</evidence>
<dbReference type="Proteomes" id="UP000324800">
    <property type="component" value="Unassembled WGS sequence"/>
</dbReference>
<gene>
    <name evidence="2" type="ORF">EZS28_003570</name>
</gene>